<evidence type="ECO:0000259" key="1">
    <source>
        <dbReference type="Pfam" id="PF00646"/>
    </source>
</evidence>
<protein>
    <recommendedName>
        <fullName evidence="1">F-box domain-containing protein</fullName>
    </recommendedName>
</protein>
<dbReference type="InterPro" id="IPR036047">
    <property type="entry name" value="F-box-like_dom_sf"/>
</dbReference>
<dbReference type="Pfam" id="PF00646">
    <property type="entry name" value="F-box"/>
    <property type="match status" value="1"/>
</dbReference>
<dbReference type="InterPro" id="IPR053197">
    <property type="entry name" value="F-box_SCFL_complex_component"/>
</dbReference>
<dbReference type="Gramene" id="TVU23853">
    <property type="protein sequence ID" value="TVU23853"/>
    <property type="gene ID" value="EJB05_26237"/>
</dbReference>
<dbReference type="PANTHER" id="PTHR34223:SF51">
    <property type="entry name" value="OS06G0556300 PROTEIN"/>
    <property type="match status" value="1"/>
</dbReference>
<dbReference type="AlphaFoldDB" id="A0A5J9UJ97"/>
<feature type="non-terminal residue" evidence="2">
    <location>
        <position position="1"/>
    </location>
</feature>
<keyword evidence="3" id="KW-1185">Reference proteome</keyword>
<accession>A0A5J9UJ97</accession>
<dbReference type="CDD" id="cd22160">
    <property type="entry name" value="F-box_AtFBL13-like"/>
    <property type="match status" value="1"/>
</dbReference>
<feature type="domain" description="F-box" evidence="1">
    <location>
        <begin position="18"/>
        <end position="57"/>
    </location>
</feature>
<comment type="caution">
    <text evidence="2">The sequence shown here is derived from an EMBL/GenBank/DDBJ whole genome shotgun (WGS) entry which is preliminary data.</text>
</comment>
<dbReference type="InterPro" id="IPR053781">
    <property type="entry name" value="F-box_AtFBL13-like"/>
</dbReference>
<sequence>MSGRESNRAAADGGGDRISWLPNEVLHRILSFLPSRDAVQTSVLARCWCYFWKSSRRLSIIHPWTSERVSRSGHQSALAVDRLNRFVNCLLLRRDHVPLDECKLSFDGFTRVDGDQVDEWIRHALSWEVPVLLVHLGTNVHTELRSHRFVSVHLKKLELSEVKFKGSILDFSSCTALEDAGLITIIVVKVPLRVNVVKAPMKAIACNAQPVVAYVQTVAFTIKRDLQWCPMFSNLRTLELRNWNLNIGLQDLLWFLKYTQLLQKLVVKVPKQGDPYHVNRAFVDQIKQSLHLPHLKVVEVSYRRDGHSVCAVARAVEDYKMAGLRPLATI</sequence>
<reference evidence="2 3" key="1">
    <citation type="journal article" date="2019" name="Sci. Rep.">
        <title>A high-quality genome of Eragrostis curvula grass provides insights into Poaceae evolution and supports new strategies to enhance forage quality.</title>
        <authorList>
            <person name="Carballo J."/>
            <person name="Santos B.A.C.M."/>
            <person name="Zappacosta D."/>
            <person name="Garbus I."/>
            <person name="Selva J.P."/>
            <person name="Gallo C.A."/>
            <person name="Diaz A."/>
            <person name="Albertini E."/>
            <person name="Caccamo M."/>
            <person name="Echenique V."/>
        </authorList>
    </citation>
    <scope>NUCLEOTIDE SEQUENCE [LARGE SCALE GENOMIC DNA]</scope>
    <source>
        <strain evidence="3">cv. Victoria</strain>
        <tissue evidence="2">Leaf</tissue>
    </source>
</reference>
<name>A0A5J9UJ97_9POAL</name>
<proteinExistence type="predicted"/>
<dbReference type="PANTHER" id="PTHR34223">
    <property type="entry name" value="OS11G0201299 PROTEIN"/>
    <property type="match status" value="1"/>
</dbReference>
<evidence type="ECO:0000313" key="2">
    <source>
        <dbReference type="EMBL" id="TVU23853.1"/>
    </source>
</evidence>
<dbReference type="OrthoDB" id="694862at2759"/>
<organism evidence="2 3">
    <name type="scientific">Eragrostis curvula</name>
    <name type="common">weeping love grass</name>
    <dbReference type="NCBI Taxonomy" id="38414"/>
    <lineage>
        <taxon>Eukaryota</taxon>
        <taxon>Viridiplantae</taxon>
        <taxon>Streptophyta</taxon>
        <taxon>Embryophyta</taxon>
        <taxon>Tracheophyta</taxon>
        <taxon>Spermatophyta</taxon>
        <taxon>Magnoliopsida</taxon>
        <taxon>Liliopsida</taxon>
        <taxon>Poales</taxon>
        <taxon>Poaceae</taxon>
        <taxon>PACMAD clade</taxon>
        <taxon>Chloridoideae</taxon>
        <taxon>Eragrostideae</taxon>
        <taxon>Eragrostidinae</taxon>
        <taxon>Eragrostis</taxon>
    </lineage>
</organism>
<dbReference type="EMBL" id="RWGY01000013">
    <property type="protein sequence ID" value="TVU23853.1"/>
    <property type="molecule type" value="Genomic_DNA"/>
</dbReference>
<gene>
    <name evidence="2" type="ORF">EJB05_26237</name>
</gene>
<evidence type="ECO:0000313" key="3">
    <source>
        <dbReference type="Proteomes" id="UP000324897"/>
    </source>
</evidence>
<dbReference type="InterPro" id="IPR001810">
    <property type="entry name" value="F-box_dom"/>
</dbReference>
<dbReference type="SUPFAM" id="SSF81383">
    <property type="entry name" value="F-box domain"/>
    <property type="match status" value="1"/>
</dbReference>
<dbReference type="Proteomes" id="UP000324897">
    <property type="component" value="Chromosome 2"/>
</dbReference>